<reference evidence="1 2" key="1">
    <citation type="journal article" date="2013" name="Proc. Natl. Acad. Sci. U.S.A.">
        <title>Genome of an arbuscular mycorrhizal fungus provides insight into the oldest plant symbiosis.</title>
        <authorList>
            <person name="Tisserant E."/>
            <person name="Malbreil M."/>
            <person name="Kuo A."/>
            <person name="Kohler A."/>
            <person name="Symeonidi A."/>
            <person name="Balestrini R."/>
            <person name="Charron P."/>
            <person name="Duensing N."/>
            <person name="Frei Dit Frey N."/>
            <person name="Gianinazzi-Pearson V."/>
            <person name="Gilbert L.B."/>
            <person name="Handa Y."/>
            <person name="Herr J.R."/>
            <person name="Hijri M."/>
            <person name="Koul R."/>
            <person name="Kawaguchi M."/>
            <person name="Krajinski F."/>
            <person name="Lammers P.J."/>
            <person name="Masclaux F.G."/>
            <person name="Murat C."/>
            <person name="Morin E."/>
            <person name="Ndikumana S."/>
            <person name="Pagni M."/>
            <person name="Petitpierre D."/>
            <person name="Requena N."/>
            <person name="Rosikiewicz P."/>
            <person name="Riley R."/>
            <person name="Saito K."/>
            <person name="San Clemente H."/>
            <person name="Shapiro H."/>
            <person name="van Tuinen D."/>
            <person name="Becard G."/>
            <person name="Bonfante P."/>
            <person name="Paszkowski U."/>
            <person name="Shachar-Hill Y.Y."/>
            <person name="Tuskan G.A."/>
            <person name="Young P.W."/>
            <person name="Sanders I.R."/>
            <person name="Henrissat B."/>
            <person name="Rensing S.A."/>
            <person name="Grigoriev I.V."/>
            <person name="Corradi N."/>
            <person name="Roux C."/>
            <person name="Martin F."/>
        </authorList>
    </citation>
    <scope>NUCLEOTIDE SEQUENCE [LARGE SCALE GENOMIC DNA]</scope>
    <source>
        <strain evidence="1 2">DAOM 197198</strain>
    </source>
</reference>
<proteinExistence type="predicted"/>
<protein>
    <submittedName>
        <fullName evidence="1">Uncharacterized protein</fullName>
    </submittedName>
</protein>
<dbReference type="EMBL" id="AUPC02000019">
    <property type="protein sequence ID" value="POG80187.1"/>
    <property type="molecule type" value="Genomic_DNA"/>
</dbReference>
<name>A0A2P4QRB4_RHIID</name>
<gene>
    <name evidence="1" type="ORF">GLOIN_2v1835773</name>
</gene>
<accession>A0A2P4QRB4</accession>
<reference evidence="1 2" key="2">
    <citation type="journal article" date="2018" name="New Phytol.">
        <title>High intraspecific genome diversity in the model arbuscular mycorrhizal symbiont Rhizophagus irregularis.</title>
        <authorList>
            <person name="Chen E.C.H."/>
            <person name="Morin E."/>
            <person name="Beaudet D."/>
            <person name="Noel J."/>
            <person name="Yildirir G."/>
            <person name="Ndikumana S."/>
            <person name="Charron P."/>
            <person name="St-Onge C."/>
            <person name="Giorgi J."/>
            <person name="Kruger M."/>
            <person name="Marton T."/>
            <person name="Ropars J."/>
            <person name="Grigoriev I.V."/>
            <person name="Hainaut M."/>
            <person name="Henrissat B."/>
            <person name="Roux C."/>
            <person name="Martin F."/>
            <person name="Corradi N."/>
        </authorList>
    </citation>
    <scope>NUCLEOTIDE SEQUENCE [LARGE SCALE GENOMIC DNA]</scope>
    <source>
        <strain evidence="1 2">DAOM 197198</strain>
    </source>
</reference>
<dbReference type="Proteomes" id="UP000018888">
    <property type="component" value="Unassembled WGS sequence"/>
</dbReference>
<evidence type="ECO:0000313" key="2">
    <source>
        <dbReference type="Proteomes" id="UP000018888"/>
    </source>
</evidence>
<comment type="caution">
    <text evidence="1">The sequence shown here is derived from an EMBL/GenBank/DDBJ whole genome shotgun (WGS) entry which is preliminary data.</text>
</comment>
<evidence type="ECO:0000313" key="1">
    <source>
        <dbReference type="EMBL" id="POG80187.1"/>
    </source>
</evidence>
<dbReference type="AlphaFoldDB" id="A0A2P4QRB4"/>
<keyword evidence="2" id="KW-1185">Reference proteome</keyword>
<sequence length="175" mass="21036">MNRNGWIKTKNNEETNKTKVREIKENKRRKSKDIVVEKESKYYIPNNSEDIDREHTFHFFQKYVFEDIKCDPGTRLLDLTNKYEKSYFMDLIIIQYIQMSVLTKTSEPWRNCRNMAKLVKLNEFHVKFLIGYKSHTERQLGGFRTFHQVSAVSEQPKPKLKMGETFHQLFSPETF</sequence>
<organism evidence="1 2">
    <name type="scientific">Rhizophagus irregularis (strain DAOM 181602 / DAOM 197198 / MUCL 43194)</name>
    <name type="common">Arbuscular mycorrhizal fungus</name>
    <name type="synonym">Glomus intraradices</name>
    <dbReference type="NCBI Taxonomy" id="747089"/>
    <lineage>
        <taxon>Eukaryota</taxon>
        <taxon>Fungi</taxon>
        <taxon>Fungi incertae sedis</taxon>
        <taxon>Mucoromycota</taxon>
        <taxon>Glomeromycotina</taxon>
        <taxon>Glomeromycetes</taxon>
        <taxon>Glomerales</taxon>
        <taxon>Glomeraceae</taxon>
        <taxon>Rhizophagus</taxon>
    </lineage>
</organism>